<dbReference type="PANTHER" id="PTHR43685:SF2">
    <property type="entry name" value="GLYCOSYLTRANSFERASE 2-LIKE DOMAIN-CONTAINING PROTEIN"/>
    <property type="match status" value="1"/>
</dbReference>
<dbReference type="EMBL" id="CP101988">
    <property type="protein sequence ID" value="UUI76071.1"/>
    <property type="molecule type" value="Genomic_DNA"/>
</dbReference>
<keyword evidence="3" id="KW-1185">Reference proteome</keyword>
<gene>
    <name evidence="2" type="ORF">NP064_03965</name>
</gene>
<proteinExistence type="predicted"/>
<dbReference type="CDD" id="cd00761">
    <property type="entry name" value="Glyco_tranf_GTA_type"/>
    <property type="match status" value="1"/>
</dbReference>
<dbReference type="InterPro" id="IPR050834">
    <property type="entry name" value="Glycosyltransf_2"/>
</dbReference>
<organism evidence="2 3">
    <name type="scientific">Cellulomonas chengniuliangii</name>
    <dbReference type="NCBI Taxonomy" id="2968084"/>
    <lineage>
        <taxon>Bacteria</taxon>
        <taxon>Bacillati</taxon>
        <taxon>Actinomycetota</taxon>
        <taxon>Actinomycetes</taxon>
        <taxon>Micrococcales</taxon>
        <taxon>Cellulomonadaceae</taxon>
        <taxon>Cellulomonas</taxon>
    </lineage>
</organism>
<dbReference type="SUPFAM" id="SSF53448">
    <property type="entry name" value="Nucleotide-diphospho-sugar transferases"/>
    <property type="match status" value="1"/>
</dbReference>
<feature type="domain" description="Glycosyltransferase 2-like" evidence="1">
    <location>
        <begin position="10"/>
        <end position="122"/>
    </location>
</feature>
<dbReference type="InterPro" id="IPR029044">
    <property type="entry name" value="Nucleotide-diphossugar_trans"/>
</dbReference>
<accession>A0ABY5L3J5</accession>
<dbReference type="Pfam" id="PF00535">
    <property type="entry name" value="Glycos_transf_2"/>
    <property type="match status" value="1"/>
</dbReference>
<dbReference type="InterPro" id="IPR001173">
    <property type="entry name" value="Glyco_trans_2-like"/>
</dbReference>
<dbReference type="Gene3D" id="3.90.550.10">
    <property type="entry name" value="Spore Coat Polysaccharide Biosynthesis Protein SpsA, Chain A"/>
    <property type="match status" value="1"/>
</dbReference>
<reference evidence="2 3" key="1">
    <citation type="submission" date="2022-07" db="EMBL/GenBank/DDBJ databases">
        <title>Novel species in genus cellulomonas.</title>
        <authorList>
            <person name="Ye L."/>
        </authorList>
    </citation>
    <scope>NUCLEOTIDE SEQUENCE [LARGE SCALE GENOMIC DNA]</scope>
    <source>
        <strain evidence="3">zg-Y338</strain>
    </source>
</reference>
<dbReference type="RefSeq" id="WP_227567811.1">
    <property type="nucleotide sequence ID" value="NZ_CP101988.1"/>
</dbReference>
<dbReference type="Proteomes" id="UP001316189">
    <property type="component" value="Chromosome"/>
</dbReference>
<evidence type="ECO:0000313" key="3">
    <source>
        <dbReference type="Proteomes" id="UP001316189"/>
    </source>
</evidence>
<sequence length="304" mass="33624">MAATNGIRATVGVPVFNGERYLPQALASVCAQDEADLDIVISDNGSTDGTEEICREVARADPRVRYHRHEVNRGGAWNFNTVLRLAQGPYFTWAAADDIRRPGFVRRCLEVFAESDPSTVLVYPRTQIIDARGQVTEDLNDADLACDEPTPHERIGHFLRAQAAHIFYGLHRTDVLRSTRGIRRTVGNDMVVLTELACRGPFALAPDQLFWQRRHSEQFSVRLAGQVAWHAPGADVRFAFPHTKVSWELCTAITSSPIPAAEKARCLATVPVAWTLPRWRGPASDVRNALGVPPLSAVRARGAR</sequence>
<name>A0ABY5L3J5_9CELL</name>
<dbReference type="PANTHER" id="PTHR43685">
    <property type="entry name" value="GLYCOSYLTRANSFERASE"/>
    <property type="match status" value="1"/>
</dbReference>
<protein>
    <submittedName>
        <fullName evidence="2">Glycosyltransferase</fullName>
    </submittedName>
</protein>
<evidence type="ECO:0000259" key="1">
    <source>
        <dbReference type="Pfam" id="PF00535"/>
    </source>
</evidence>
<evidence type="ECO:0000313" key="2">
    <source>
        <dbReference type="EMBL" id="UUI76071.1"/>
    </source>
</evidence>